<dbReference type="InterPro" id="IPR011642">
    <property type="entry name" value="Gate_dom"/>
</dbReference>
<keyword evidence="3" id="KW-1003">Cell membrane</keyword>
<evidence type="ECO:0000256" key="2">
    <source>
        <dbReference type="ARBA" id="ARBA00022448"/>
    </source>
</evidence>
<feature type="binding site" evidence="15">
    <location>
        <position position="39"/>
    </location>
    <ligand>
        <name>Mg(2+)</name>
        <dbReference type="ChEBI" id="CHEBI:18420"/>
        <label>2</label>
    </ligand>
</feature>
<evidence type="ECO:0000256" key="1">
    <source>
        <dbReference type="ARBA" id="ARBA00004651"/>
    </source>
</evidence>
<feature type="transmembrane region" description="Helical" evidence="16">
    <location>
        <begin position="579"/>
        <end position="595"/>
    </location>
</feature>
<dbReference type="NCBIfam" id="TIGR00231">
    <property type="entry name" value="small_GTP"/>
    <property type="match status" value="1"/>
</dbReference>
<feature type="binding site" evidence="14">
    <location>
        <begin position="28"/>
        <end position="35"/>
    </location>
    <ligand>
        <name>GTP</name>
        <dbReference type="ChEBI" id="CHEBI:37565"/>
        <label>1</label>
    </ligand>
</feature>
<keyword evidence="10 14" id="KW-0342">GTP-binding</keyword>
<accession>A0AA51UFG8</accession>
<dbReference type="KEGG" id="mmav:RE476_11515"/>
<feature type="transmembrane region" description="Helical" evidence="16">
    <location>
        <begin position="381"/>
        <end position="404"/>
    </location>
</feature>
<name>A0AA51UFG8_9EURY</name>
<reference evidence="18" key="1">
    <citation type="submission" date="2023-08" db="EMBL/GenBank/DDBJ databases">
        <title>Methanolobus mangrovi sp. nov. and Methanolobus sediminis sp. nov, two novel methylotrophic methanogens isolated from mangrove sediments in China.</title>
        <authorList>
            <person name="Zhou J."/>
        </authorList>
    </citation>
    <scope>NUCLEOTIDE SEQUENCE</scope>
    <source>
        <strain evidence="18">FTZ2</strain>
    </source>
</reference>
<dbReference type="AlphaFoldDB" id="A0AA51UFG8"/>
<dbReference type="EMBL" id="CP133594">
    <property type="protein sequence ID" value="WMW21984.1"/>
    <property type="molecule type" value="Genomic_DNA"/>
</dbReference>
<feature type="transmembrane region" description="Helical" evidence="16">
    <location>
        <begin position="306"/>
        <end position="325"/>
    </location>
</feature>
<evidence type="ECO:0000256" key="14">
    <source>
        <dbReference type="PIRSR" id="PIRSR603373-1"/>
    </source>
</evidence>
<evidence type="ECO:0000256" key="3">
    <source>
        <dbReference type="ARBA" id="ARBA00022475"/>
    </source>
</evidence>
<evidence type="ECO:0000256" key="11">
    <source>
        <dbReference type="ARBA" id="ARBA00023136"/>
    </source>
</evidence>
<feature type="binding site" evidence="14">
    <location>
        <begin position="134"/>
        <end position="137"/>
    </location>
    <ligand>
        <name>GTP</name>
        <dbReference type="ChEBI" id="CHEBI:37565"/>
        <label>1</label>
    </ligand>
</feature>
<feature type="transmembrane region" description="Helical" evidence="16">
    <location>
        <begin position="425"/>
        <end position="446"/>
    </location>
</feature>
<evidence type="ECO:0000256" key="4">
    <source>
        <dbReference type="ARBA" id="ARBA00022496"/>
    </source>
</evidence>
<evidence type="ECO:0000313" key="19">
    <source>
        <dbReference type="Proteomes" id="UP001183006"/>
    </source>
</evidence>
<evidence type="ECO:0000256" key="12">
    <source>
        <dbReference type="ARBA" id="ARBA00031200"/>
    </source>
</evidence>
<organism evidence="18 19">
    <name type="scientific">Methanolobus mangrovi</name>
    <dbReference type="NCBI Taxonomy" id="3072977"/>
    <lineage>
        <taxon>Archaea</taxon>
        <taxon>Methanobacteriati</taxon>
        <taxon>Methanobacteriota</taxon>
        <taxon>Stenosarchaea group</taxon>
        <taxon>Methanomicrobia</taxon>
        <taxon>Methanosarcinales</taxon>
        <taxon>Methanosarcinaceae</taxon>
        <taxon>Methanolobus</taxon>
    </lineage>
</organism>
<dbReference type="InterPro" id="IPR050860">
    <property type="entry name" value="FeoB_GTPase"/>
</dbReference>
<comment type="subcellular location">
    <subcellularLocation>
        <location evidence="1">Cell membrane</location>
        <topology evidence="1">Multi-pass membrane protein</topology>
    </subcellularLocation>
</comment>
<evidence type="ECO:0000256" key="13">
    <source>
        <dbReference type="NCBIfam" id="TIGR00437"/>
    </source>
</evidence>
<dbReference type="Pfam" id="PF07664">
    <property type="entry name" value="FeoB_C"/>
    <property type="match status" value="1"/>
</dbReference>
<dbReference type="InterPro" id="IPR041069">
    <property type="entry name" value="FeoB_Cyto"/>
</dbReference>
<dbReference type="GeneID" id="84230778"/>
<evidence type="ECO:0000313" key="18">
    <source>
        <dbReference type="EMBL" id="WMW21984.1"/>
    </source>
</evidence>
<dbReference type="SUPFAM" id="SSF52540">
    <property type="entry name" value="P-loop containing nucleoside triphosphate hydrolases"/>
    <property type="match status" value="1"/>
</dbReference>
<feature type="transmembrane region" description="Helical" evidence="16">
    <location>
        <begin position="487"/>
        <end position="509"/>
    </location>
</feature>
<dbReference type="GO" id="GO:0005525">
    <property type="term" value="F:GTP binding"/>
    <property type="evidence" value="ECO:0007669"/>
    <property type="project" value="UniProtKB-KW"/>
</dbReference>
<dbReference type="CDD" id="cd01879">
    <property type="entry name" value="FeoB"/>
    <property type="match status" value="1"/>
</dbReference>
<dbReference type="PROSITE" id="PS51711">
    <property type="entry name" value="G_FEOB"/>
    <property type="match status" value="1"/>
</dbReference>
<dbReference type="Pfam" id="PF07670">
    <property type="entry name" value="Gate"/>
    <property type="match status" value="2"/>
</dbReference>
<proteinExistence type="predicted"/>
<keyword evidence="15" id="KW-0479">Metal-binding</keyword>
<dbReference type="NCBIfam" id="TIGR00437">
    <property type="entry name" value="feoB"/>
    <property type="match status" value="1"/>
</dbReference>
<keyword evidence="4" id="KW-0410">Iron transport</keyword>
<evidence type="ECO:0000256" key="16">
    <source>
        <dbReference type="SAM" id="Phobius"/>
    </source>
</evidence>
<feature type="domain" description="FeoB-type G" evidence="17">
    <location>
        <begin position="21"/>
        <end position="183"/>
    </location>
</feature>
<dbReference type="InterPro" id="IPR003373">
    <property type="entry name" value="Fe2_transport_prot-B"/>
</dbReference>
<keyword evidence="6 14" id="KW-0547">Nucleotide-binding</keyword>
<dbReference type="GO" id="GO:0046872">
    <property type="term" value="F:metal ion binding"/>
    <property type="evidence" value="ECO:0007669"/>
    <property type="project" value="UniProtKB-KW"/>
</dbReference>
<evidence type="ECO:0000256" key="5">
    <source>
        <dbReference type="ARBA" id="ARBA00022692"/>
    </source>
</evidence>
<evidence type="ECO:0000256" key="9">
    <source>
        <dbReference type="ARBA" id="ARBA00023065"/>
    </source>
</evidence>
<feature type="transmembrane region" description="Helical" evidence="16">
    <location>
        <begin position="648"/>
        <end position="669"/>
    </location>
</feature>
<keyword evidence="19" id="KW-1185">Reference proteome</keyword>
<keyword evidence="15" id="KW-0460">Magnesium</keyword>
<dbReference type="GO" id="GO:0005886">
    <property type="term" value="C:plasma membrane"/>
    <property type="evidence" value="ECO:0007669"/>
    <property type="project" value="UniProtKB-SubCell"/>
</dbReference>
<evidence type="ECO:0000259" key="17">
    <source>
        <dbReference type="PROSITE" id="PS51711"/>
    </source>
</evidence>
<dbReference type="Gene3D" id="3.40.50.300">
    <property type="entry name" value="P-loop containing nucleotide triphosphate hydrolases"/>
    <property type="match status" value="1"/>
</dbReference>
<dbReference type="GO" id="GO:0015093">
    <property type="term" value="F:ferrous iron transmembrane transporter activity"/>
    <property type="evidence" value="ECO:0007669"/>
    <property type="project" value="UniProtKB-UniRule"/>
</dbReference>
<feature type="transmembrane region" description="Helical" evidence="16">
    <location>
        <begin position="615"/>
        <end position="636"/>
    </location>
</feature>
<dbReference type="Pfam" id="PF17910">
    <property type="entry name" value="FeoB_Cyto"/>
    <property type="match status" value="1"/>
</dbReference>
<dbReference type="PANTHER" id="PTHR43185:SF1">
    <property type="entry name" value="FE(2+) TRANSPORTER FEOB"/>
    <property type="match status" value="1"/>
</dbReference>
<dbReference type="InterPro" id="IPR027417">
    <property type="entry name" value="P-loop_NTPase"/>
</dbReference>
<feature type="transmembrane region" description="Helical" evidence="16">
    <location>
        <begin position="541"/>
        <end position="559"/>
    </location>
</feature>
<evidence type="ECO:0000256" key="6">
    <source>
        <dbReference type="ARBA" id="ARBA00022741"/>
    </source>
</evidence>
<dbReference type="Pfam" id="PF02421">
    <property type="entry name" value="FeoB_N"/>
    <property type="match status" value="1"/>
</dbReference>
<keyword evidence="8" id="KW-0408">Iron</keyword>
<evidence type="ECO:0000256" key="8">
    <source>
        <dbReference type="ARBA" id="ARBA00023004"/>
    </source>
</evidence>
<keyword evidence="9" id="KW-0406">Ion transport</keyword>
<keyword evidence="5 16" id="KW-0812">Transmembrane</keyword>
<feature type="transmembrane region" description="Helical" evidence="16">
    <location>
        <begin position="458"/>
        <end position="480"/>
    </location>
</feature>
<keyword evidence="2" id="KW-0813">Transport</keyword>
<dbReference type="InterPro" id="IPR030389">
    <property type="entry name" value="G_FEOB_dom"/>
</dbReference>
<dbReference type="InterPro" id="IPR005225">
    <property type="entry name" value="Small_GTP-bd"/>
</dbReference>
<feature type="binding site" evidence="15">
    <location>
        <position position="42"/>
    </location>
    <ligand>
        <name>Mg(2+)</name>
        <dbReference type="ChEBI" id="CHEBI:18420"/>
        <label>2</label>
    </ligand>
</feature>
<protein>
    <recommendedName>
        <fullName evidence="12 13">Ferrous iron transport protein B</fullName>
    </recommendedName>
</protein>
<dbReference type="Proteomes" id="UP001183006">
    <property type="component" value="Chromosome"/>
</dbReference>
<dbReference type="Gene3D" id="1.10.287.1770">
    <property type="match status" value="1"/>
</dbReference>
<keyword evidence="7 16" id="KW-1133">Transmembrane helix</keyword>
<evidence type="ECO:0000256" key="7">
    <source>
        <dbReference type="ARBA" id="ARBA00022989"/>
    </source>
</evidence>
<evidence type="ECO:0000256" key="10">
    <source>
        <dbReference type="ARBA" id="ARBA00023134"/>
    </source>
</evidence>
<sequence length="676" mass="74742">MLNILKKKSCCNVEGDTQNGLEKIILVGNPNVGKSVIFNHFSDSYAVVSNYPGTTVAISKGKGLFRGEEYEIIDTPGMYSLQPITEEERVSQKYVFNSKPFVYLHVVDAKNLQRMLPLTLQLIEAKVPLILVLNMMDEASARGISINESGLQKKLGIPVICTTSIKGEGMDRLEEAISSYSFQSAGSKVVEYSRGITYAIDEISSLLRSEYSISKKTVAQLLLLNDTVALEEVKQKHEDIKAINKIVEGTEKEYSDPLNYVMAIERQGYVNDIVDSVMIMNNMAGVNRENSRNKSSPSFSERIDKLLIRPITGIPILLLVLYFGLYKFVGGFAAGTVVDYLEGTLFGELINPWVIETFNSFVPYPVIQDLFVGEYGIFTQAVTYAIALIMPLVGAFFIVFSIVEDTGYLPRLAMLIDRVFKKMGMSGRAVIPMVLGFGCATMATMVTRTLETKREKVIASMLLALAIPCSAQLGVILGVLSFSGKALAIWAIVIAFELVLIGYLSSLVMPGEKPSFFIEMPPLRLPKLSNVLVKTYSRMQWYFFEVLPLFVIASVLIWVGRLTGLFDIAVNLMEYPSQWIGLPAEAGLMFFYGFFRRDFGAAGLFDMYNAGMLTGVNIVVAAITLTLFMPCIAQFLVTVKERGIKTALAMAAFIFPGAFAVGFIVNYFLTTFGVVL</sequence>
<keyword evidence="11 16" id="KW-0472">Membrane</keyword>
<gene>
    <name evidence="18" type="primary">feoB</name>
    <name evidence="18" type="ORF">RE476_11515</name>
</gene>
<feature type="binding site" evidence="14">
    <location>
        <begin position="74"/>
        <end position="77"/>
    </location>
    <ligand>
        <name>GTP</name>
        <dbReference type="ChEBI" id="CHEBI:37565"/>
        <label>1</label>
    </ligand>
</feature>
<evidence type="ECO:0000256" key="15">
    <source>
        <dbReference type="PIRSR" id="PIRSR603373-2"/>
    </source>
</evidence>
<dbReference type="RefSeq" id="WP_309307777.1">
    <property type="nucleotide sequence ID" value="NZ_CP133594.1"/>
</dbReference>
<dbReference type="PANTHER" id="PTHR43185">
    <property type="entry name" value="FERROUS IRON TRANSPORT PROTEIN B"/>
    <property type="match status" value="1"/>
</dbReference>
<dbReference type="InterPro" id="IPR011640">
    <property type="entry name" value="Fe2_transport_prot_B_C"/>
</dbReference>